<proteinExistence type="predicted"/>
<dbReference type="RefSeq" id="WP_008864007.1">
    <property type="nucleotide sequence ID" value="NZ_DBGEHT010000230.1"/>
</dbReference>
<dbReference type="GeneID" id="43348569"/>
<evidence type="ECO:0000313" key="2">
    <source>
        <dbReference type="Proteomes" id="UP000462362"/>
    </source>
</evidence>
<name>A0A6I3S7U1_9BURK</name>
<gene>
    <name evidence="1" type="ORF">GMD42_02175</name>
</gene>
<dbReference type="Proteomes" id="UP000462362">
    <property type="component" value="Unassembled WGS sequence"/>
</dbReference>
<evidence type="ECO:0000313" key="1">
    <source>
        <dbReference type="EMBL" id="MTU42445.1"/>
    </source>
</evidence>
<dbReference type="AlphaFoldDB" id="A0A6I3S7U1"/>
<sequence>MKNYTSPEERSIQLQTVLSCIKKSKSKRKPIPYGYLKTAFELLLSLDNRKGLKEFFEKNSTDRDLRERMVKWCLEHKEEDYAQKILLEDVRNGGSIRSSDELNKILRRKNETDLLKEELLRRVQDNLKLEFTFFSELRELLPEAQWKSVVEEYISQTGSYRSLRMKLCGEIGEENKIKEIIEKQVENFAGSFCDKYSSVDIASQLALAEKLLKKTDPEYAKNLGKQMVKTLLRNPWKRGGYEALRQIINGFLSASETKEFLEELVKTYPTRQAMREEFGCRRSERTRR</sequence>
<organism evidence="1 2">
    <name type="scientific">Parasutterella excrementihominis</name>
    <dbReference type="NCBI Taxonomy" id="487175"/>
    <lineage>
        <taxon>Bacteria</taxon>
        <taxon>Pseudomonadati</taxon>
        <taxon>Pseudomonadota</taxon>
        <taxon>Betaproteobacteria</taxon>
        <taxon>Burkholderiales</taxon>
        <taxon>Sutterellaceae</taxon>
        <taxon>Parasutterella</taxon>
    </lineage>
</organism>
<protein>
    <submittedName>
        <fullName evidence="1">Uncharacterized protein</fullName>
    </submittedName>
</protein>
<accession>A0A6I3S7U1</accession>
<dbReference type="EMBL" id="WNCL01000004">
    <property type="protein sequence ID" value="MTU42445.1"/>
    <property type="molecule type" value="Genomic_DNA"/>
</dbReference>
<comment type="caution">
    <text evidence="1">The sequence shown here is derived from an EMBL/GenBank/DDBJ whole genome shotgun (WGS) entry which is preliminary data.</text>
</comment>
<reference evidence="1 2" key="1">
    <citation type="journal article" date="2019" name="Nat. Med.">
        <title>A library of human gut bacterial isolates paired with longitudinal multiomics data enables mechanistic microbiome research.</title>
        <authorList>
            <person name="Poyet M."/>
            <person name="Groussin M."/>
            <person name="Gibbons S.M."/>
            <person name="Avila-Pacheco J."/>
            <person name="Jiang X."/>
            <person name="Kearney S.M."/>
            <person name="Perrotta A.R."/>
            <person name="Berdy B."/>
            <person name="Zhao S."/>
            <person name="Lieberman T.D."/>
            <person name="Swanson P.K."/>
            <person name="Smith M."/>
            <person name="Roesemann S."/>
            <person name="Alexander J.E."/>
            <person name="Rich S.A."/>
            <person name="Livny J."/>
            <person name="Vlamakis H."/>
            <person name="Clish C."/>
            <person name="Bullock K."/>
            <person name="Deik A."/>
            <person name="Scott J."/>
            <person name="Pierce K.A."/>
            <person name="Xavier R.J."/>
            <person name="Alm E.J."/>
        </authorList>
    </citation>
    <scope>NUCLEOTIDE SEQUENCE [LARGE SCALE GENOMIC DNA]</scope>
    <source>
        <strain evidence="1 2">BIOML-A2</strain>
    </source>
</reference>